<keyword evidence="3" id="KW-0804">Transcription</keyword>
<gene>
    <name evidence="5" type="ORF">D7V94_04605</name>
</gene>
<reference evidence="5 6" key="1">
    <citation type="submission" date="2018-09" db="EMBL/GenBank/DDBJ databases">
        <title>Murine metabolic-syndrome-specific gut microbial biobank.</title>
        <authorList>
            <person name="Liu C."/>
        </authorList>
    </citation>
    <scope>NUCLEOTIDE SEQUENCE [LARGE SCALE GENOMIC DNA]</scope>
    <source>
        <strain evidence="5 6">0.1xD8-82</strain>
    </source>
</reference>
<feature type="domain" description="HTH lacI-type" evidence="4">
    <location>
        <begin position="1"/>
        <end position="55"/>
    </location>
</feature>
<dbReference type="SUPFAM" id="SSF53822">
    <property type="entry name" value="Periplasmic binding protein-like I"/>
    <property type="match status" value="1"/>
</dbReference>
<accession>A0A3A9B0D7</accession>
<evidence type="ECO:0000313" key="6">
    <source>
        <dbReference type="Proteomes" id="UP000280696"/>
    </source>
</evidence>
<dbReference type="OrthoDB" id="234496at2"/>
<dbReference type="SUPFAM" id="SSF47413">
    <property type="entry name" value="lambda repressor-like DNA-binding domains"/>
    <property type="match status" value="1"/>
</dbReference>
<dbReference type="EMBL" id="RAYQ01000003">
    <property type="protein sequence ID" value="RKI93253.1"/>
    <property type="molecule type" value="Genomic_DNA"/>
</dbReference>
<comment type="caution">
    <text evidence="5">The sequence shown here is derived from an EMBL/GenBank/DDBJ whole genome shotgun (WGS) entry which is preliminary data.</text>
</comment>
<sequence length="333" mass="36848">MNKKELATLLDVSPSAVSIAFNGRKGISDKTRSRILQAAELYGVEFRARKAAASNYISFVIFKKHGQVFGDTPFFSSVTEGVNTGITEAGYKMQMSYIYGDQNLEEKIEELCDPECIGIILLATEMDDKDIELCNHIEKPLVLLDSNYDGSVKDCVAINNTQGTFLATRYLIECGHTRLGYIHSNVHINNFKERYEGFCRALALSGLVEEDIHIHVGSTSETAYRDMNRYLDRAGRLPTALVADNDIIALSCMRALKEHGYILPDAVSIVGFDDIPAAFVSAPKLATVRVPKPRLGAEAVELLVRRIKSTEPIPAVCMRIGIDLVVRDSILKL</sequence>
<evidence type="ECO:0000313" key="5">
    <source>
        <dbReference type="EMBL" id="RKI93253.1"/>
    </source>
</evidence>
<dbReference type="GO" id="GO:0003700">
    <property type="term" value="F:DNA-binding transcription factor activity"/>
    <property type="evidence" value="ECO:0007669"/>
    <property type="project" value="TreeGrafter"/>
</dbReference>
<dbReference type="PROSITE" id="PS50932">
    <property type="entry name" value="HTH_LACI_2"/>
    <property type="match status" value="1"/>
</dbReference>
<dbReference type="Pfam" id="PF13377">
    <property type="entry name" value="Peripla_BP_3"/>
    <property type="match status" value="1"/>
</dbReference>
<dbReference type="AlphaFoldDB" id="A0A3A9B0D7"/>
<dbReference type="Gene3D" id="1.10.260.40">
    <property type="entry name" value="lambda repressor-like DNA-binding domains"/>
    <property type="match status" value="1"/>
</dbReference>
<evidence type="ECO:0000256" key="1">
    <source>
        <dbReference type="ARBA" id="ARBA00023015"/>
    </source>
</evidence>
<organism evidence="5 6">
    <name type="scientific">Parablautia intestinalis</name>
    <dbReference type="NCBI Taxonomy" id="2320100"/>
    <lineage>
        <taxon>Bacteria</taxon>
        <taxon>Bacillati</taxon>
        <taxon>Bacillota</taxon>
        <taxon>Clostridia</taxon>
        <taxon>Lachnospirales</taxon>
        <taxon>Lachnospiraceae</taxon>
        <taxon>Parablautia</taxon>
    </lineage>
</organism>
<dbReference type="InterPro" id="IPR046335">
    <property type="entry name" value="LacI/GalR-like_sensor"/>
</dbReference>
<evidence type="ECO:0000256" key="2">
    <source>
        <dbReference type="ARBA" id="ARBA00023125"/>
    </source>
</evidence>
<dbReference type="RefSeq" id="WP_120467222.1">
    <property type="nucleotide sequence ID" value="NZ_CATAJS010000003.1"/>
</dbReference>
<name>A0A3A9B0D7_9FIRM</name>
<evidence type="ECO:0000259" key="4">
    <source>
        <dbReference type="PROSITE" id="PS50932"/>
    </source>
</evidence>
<keyword evidence="6" id="KW-1185">Reference proteome</keyword>
<dbReference type="InterPro" id="IPR010982">
    <property type="entry name" value="Lambda_DNA-bd_dom_sf"/>
</dbReference>
<dbReference type="InterPro" id="IPR000843">
    <property type="entry name" value="HTH_LacI"/>
</dbReference>
<dbReference type="Proteomes" id="UP000280696">
    <property type="component" value="Unassembled WGS sequence"/>
</dbReference>
<dbReference type="PANTHER" id="PTHR30146:SF109">
    <property type="entry name" value="HTH-TYPE TRANSCRIPTIONAL REGULATOR GALS"/>
    <property type="match status" value="1"/>
</dbReference>
<dbReference type="CDD" id="cd01392">
    <property type="entry name" value="HTH_LacI"/>
    <property type="match status" value="1"/>
</dbReference>
<dbReference type="PANTHER" id="PTHR30146">
    <property type="entry name" value="LACI-RELATED TRANSCRIPTIONAL REPRESSOR"/>
    <property type="match status" value="1"/>
</dbReference>
<dbReference type="InterPro" id="IPR028082">
    <property type="entry name" value="Peripla_BP_I"/>
</dbReference>
<keyword evidence="1" id="KW-0805">Transcription regulation</keyword>
<proteinExistence type="predicted"/>
<dbReference type="Gene3D" id="3.40.50.2300">
    <property type="match status" value="2"/>
</dbReference>
<dbReference type="GO" id="GO:0000976">
    <property type="term" value="F:transcription cis-regulatory region binding"/>
    <property type="evidence" value="ECO:0007669"/>
    <property type="project" value="TreeGrafter"/>
</dbReference>
<protein>
    <submittedName>
        <fullName evidence="5">LacI family transcriptional regulator</fullName>
    </submittedName>
</protein>
<evidence type="ECO:0000256" key="3">
    <source>
        <dbReference type="ARBA" id="ARBA00023163"/>
    </source>
</evidence>
<keyword evidence="2" id="KW-0238">DNA-binding</keyword>